<protein>
    <submittedName>
        <fullName evidence="2">DUF2723 domain-containing protein</fullName>
    </submittedName>
</protein>
<feature type="transmembrane region" description="Helical" evidence="1">
    <location>
        <begin position="73"/>
        <end position="93"/>
    </location>
</feature>
<dbReference type="PANTHER" id="PTHR16214:SF3">
    <property type="entry name" value="TRANSMEMBRANE PROTEIN 260"/>
    <property type="match status" value="1"/>
</dbReference>
<dbReference type="AlphaFoldDB" id="A0A937XIU0"/>
<comment type="caution">
    <text evidence="2">The sequence shown here is derived from an EMBL/GenBank/DDBJ whole genome shotgun (WGS) entry which is preliminary data.</text>
</comment>
<feature type="transmembrane region" description="Helical" evidence="1">
    <location>
        <begin position="105"/>
        <end position="138"/>
    </location>
</feature>
<keyword evidence="1" id="KW-0812">Transmembrane</keyword>
<dbReference type="Proteomes" id="UP000779900">
    <property type="component" value="Unassembled WGS sequence"/>
</dbReference>
<dbReference type="InterPro" id="IPR052724">
    <property type="entry name" value="GT117_domain-containing"/>
</dbReference>
<proteinExistence type="predicted"/>
<dbReference type="Pfam" id="PF11028">
    <property type="entry name" value="TMEM260-like"/>
    <property type="match status" value="1"/>
</dbReference>
<gene>
    <name evidence="2" type="ORF">FJY68_13250</name>
</gene>
<sequence length="383" mass="41391">MRTASRLWVWLVVPLVFAVYLLTLSPTVGLIDSGELAAGCYLLNILHPTGYPLYTMLGRLATLVPVAMVVNRVAALSALLAAAGVGLLLLLGLRLGISRSVAGASALLLGFSFPVWAVAVDVEVYSLTLVLVLLLWLSAESVDKGGPLFILAYLSGLALTNHMSAASTVLGVALAVVLAYRRELVRRVPVLAVLFLLGISPYLFLVLRTRAGPLLAWGNPYSLERFWWHVTGKQYQVWMFSQSFGEVMRNAGRGAGLLARSFLYVLVPIVFYGAVRLFRQRRGLAIGLAVSAIVAFAYAVNYSIPDIESYYLPCLVTLAVFGMVGLDGILANVERRMSNVGTVARAVVRQAPWLAGILALLLNFRVAGKQGDYVAYDCALNTL</sequence>
<evidence type="ECO:0000313" key="3">
    <source>
        <dbReference type="Proteomes" id="UP000779900"/>
    </source>
</evidence>
<feature type="transmembrane region" description="Helical" evidence="1">
    <location>
        <begin position="285"/>
        <end position="304"/>
    </location>
</feature>
<dbReference type="InterPro" id="IPR021280">
    <property type="entry name" value="TMEM260-like"/>
</dbReference>
<dbReference type="EMBL" id="VGIR01000137">
    <property type="protein sequence ID" value="MBM3332791.1"/>
    <property type="molecule type" value="Genomic_DNA"/>
</dbReference>
<organism evidence="2 3">
    <name type="scientific">candidate division WOR-3 bacterium</name>
    <dbReference type="NCBI Taxonomy" id="2052148"/>
    <lineage>
        <taxon>Bacteria</taxon>
        <taxon>Bacteria division WOR-3</taxon>
    </lineage>
</organism>
<dbReference type="PANTHER" id="PTHR16214">
    <property type="entry name" value="TRANSMEMBRANE PROTEIN 260"/>
    <property type="match status" value="1"/>
</dbReference>
<feature type="transmembrane region" description="Helical" evidence="1">
    <location>
        <begin position="257"/>
        <end position="278"/>
    </location>
</feature>
<feature type="transmembrane region" description="Helical" evidence="1">
    <location>
        <begin position="310"/>
        <end position="330"/>
    </location>
</feature>
<keyword evidence="1" id="KW-1133">Transmembrane helix</keyword>
<reference evidence="2" key="1">
    <citation type="submission" date="2019-03" db="EMBL/GenBank/DDBJ databases">
        <title>Lake Tanganyika Metagenome-Assembled Genomes (MAGs).</title>
        <authorList>
            <person name="Tran P."/>
        </authorList>
    </citation>
    <scope>NUCLEOTIDE SEQUENCE</scope>
    <source>
        <strain evidence="2">K_DeepCast_150m_m2_040</strain>
    </source>
</reference>
<evidence type="ECO:0000256" key="1">
    <source>
        <dbReference type="SAM" id="Phobius"/>
    </source>
</evidence>
<feature type="transmembrane region" description="Helical" evidence="1">
    <location>
        <begin position="190"/>
        <end position="207"/>
    </location>
</feature>
<feature type="non-terminal residue" evidence="2">
    <location>
        <position position="383"/>
    </location>
</feature>
<evidence type="ECO:0000313" key="2">
    <source>
        <dbReference type="EMBL" id="MBM3332791.1"/>
    </source>
</evidence>
<feature type="transmembrane region" description="Helical" evidence="1">
    <location>
        <begin position="150"/>
        <end position="178"/>
    </location>
</feature>
<keyword evidence="1" id="KW-0472">Membrane</keyword>
<accession>A0A937XIU0</accession>
<feature type="transmembrane region" description="Helical" evidence="1">
    <location>
        <begin position="7"/>
        <end position="25"/>
    </location>
</feature>
<name>A0A937XIU0_UNCW3</name>